<dbReference type="InterPro" id="IPR027372">
    <property type="entry name" value="Phytase-like_dom"/>
</dbReference>
<accession>A0A1L7I6P3</accession>
<evidence type="ECO:0000313" key="2">
    <source>
        <dbReference type="Proteomes" id="UP000186230"/>
    </source>
</evidence>
<dbReference type="RefSeq" id="WP_169833976.1">
    <property type="nucleotide sequence ID" value="NZ_AMRU01000007.1"/>
</dbReference>
<gene>
    <name evidence="1" type="ORF">GRFL_2543</name>
</gene>
<dbReference type="PANTHER" id="PTHR37957:SF1">
    <property type="entry name" value="PHYTASE-LIKE DOMAIN-CONTAINING PROTEIN"/>
    <property type="match status" value="1"/>
</dbReference>
<evidence type="ECO:0000313" key="1">
    <source>
        <dbReference type="EMBL" id="APU69267.1"/>
    </source>
</evidence>
<dbReference type="STRING" id="1229726.GRFL_2543"/>
<dbReference type="PANTHER" id="PTHR37957">
    <property type="entry name" value="BLR7070 PROTEIN"/>
    <property type="match status" value="1"/>
</dbReference>
<dbReference type="Proteomes" id="UP000186230">
    <property type="component" value="Chromosome"/>
</dbReference>
<keyword evidence="2" id="KW-1185">Reference proteome</keyword>
<dbReference type="KEGG" id="gfl:GRFL_2543"/>
<reference evidence="1 2" key="1">
    <citation type="submission" date="2016-07" db="EMBL/GenBank/DDBJ databases">
        <title>Multi-omics approach to identify versatile polysaccharide utilization systems of a marine flavobacterium Gramella flava.</title>
        <authorList>
            <person name="Tang K."/>
        </authorList>
    </citation>
    <scope>NUCLEOTIDE SEQUENCE [LARGE SCALE GENOMIC DNA]</scope>
    <source>
        <strain evidence="1 2">JLT2011</strain>
    </source>
</reference>
<protein>
    <submittedName>
        <fullName evidence="1">Uncharacterized protein</fullName>
    </submittedName>
</protein>
<dbReference type="Pfam" id="PF13449">
    <property type="entry name" value="Phytase-like"/>
    <property type="match status" value="1"/>
</dbReference>
<proteinExistence type="predicted"/>
<dbReference type="AlphaFoldDB" id="A0A1L7I6P3"/>
<dbReference type="EMBL" id="CP016359">
    <property type="protein sequence ID" value="APU69267.1"/>
    <property type="molecule type" value="Genomic_DNA"/>
</dbReference>
<dbReference type="PROSITE" id="PS51257">
    <property type="entry name" value="PROKAR_LIPOPROTEIN"/>
    <property type="match status" value="1"/>
</dbReference>
<organism evidence="1 2">
    <name type="scientific">Christiangramia flava JLT2011</name>
    <dbReference type="NCBI Taxonomy" id="1229726"/>
    <lineage>
        <taxon>Bacteria</taxon>
        <taxon>Pseudomonadati</taxon>
        <taxon>Bacteroidota</taxon>
        <taxon>Flavobacteriia</taxon>
        <taxon>Flavobacteriales</taxon>
        <taxon>Flavobacteriaceae</taxon>
        <taxon>Christiangramia</taxon>
    </lineage>
</organism>
<sequence length="366" mass="41247">MIRKLFMLALCASFFSCAVSRKIHTEDVSLHFQDEYIISPDLDFKGTRVGGLSGIDYADGEFYFVCDQSSNPRIYSGHISTENQQIDSVYFDDLIQLQKEPFPNTVFDLESVRKLTEPDAFLVTSEGYIENGSDPGIYKVNTDGKITTEFKIPNYFTASGTQKPRNNGVFEGVCKSFDGKAYWVAMELPLEKDGAKPKIYPTHSHVRFTKYDAVTGLPVRQFVYKLDGIAKLPINFFAVNGVTELLEYAPNRFLVLERAYSAGYGSNGNTVKIFEVDATEATNTLEFQNLKKASYQKAHKSLIFNFKHIKDQLKSGIIDNIEGMCFGPEMNGKPSLLLVSDNNFNSFAEQVSQILLFTVDFKNKEH</sequence>
<name>A0A1L7I6P3_9FLAO</name>